<gene>
    <name evidence="3" type="ORF">AT575_07975</name>
</gene>
<dbReference type="AlphaFoldDB" id="A0A2N8LAL7"/>
<feature type="region of interest" description="Disordered" evidence="1">
    <location>
        <begin position="108"/>
        <end position="145"/>
    </location>
</feature>
<evidence type="ECO:0000313" key="4">
    <source>
        <dbReference type="Proteomes" id="UP000235963"/>
    </source>
</evidence>
<sequence>MILKKNLRAGVLVYAILMTAVFISLVEVYLKQVADYKREHQAQMANLQAQMIGEYVKMSARNASGSMIFDQGKADYLQLEDSMEVSVTLTNGQVFTFDYPLVKKLDKSKEMSMDQSKGRKKKKERKKKDKESPQPQNSQKSPAPN</sequence>
<keyword evidence="2" id="KW-0812">Transmembrane</keyword>
<feature type="compositionally biased region" description="Basic residues" evidence="1">
    <location>
        <begin position="118"/>
        <end position="128"/>
    </location>
</feature>
<dbReference type="Proteomes" id="UP000235963">
    <property type="component" value="Unassembled WGS sequence"/>
</dbReference>
<protein>
    <recommendedName>
        <fullName evidence="5">Competence protein ComGF</fullName>
    </recommendedName>
</protein>
<dbReference type="EMBL" id="LOCM01000030">
    <property type="protein sequence ID" value="PND47208.1"/>
    <property type="molecule type" value="Genomic_DNA"/>
</dbReference>
<name>A0A2N8LAL7_9STRE</name>
<organism evidence="3 4">
    <name type="scientific">Streptococcus penaeicida</name>
    <dbReference type="NCBI Taxonomy" id="1765960"/>
    <lineage>
        <taxon>Bacteria</taxon>
        <taxon>Bacillati</taxon>
        <taxon>Bacillota</taxon>
        <taxon>Bacilli</taxon>
        <taxon>Lactobacillales</taxon>
        <taxon>Streptococcaceae</taxon>
        <taxon>Streptococcus</taxon>
    </lineage>
</organism>
<evidence type="ECO:0008006" key="5">
    <source>
        <dbReference type="Google" id="ProtNLM"/>
    </source>
</evidence>
<dbReference type="InterPro" id="IPR047665">
    <property type="entry name" value="ComGG_streptococcus-type"/>
</dbReference>
<feature type="compositionally biased region" description="Polar residues" evidence="1">
    <location>
        <begin position="133"/>
        <end position="145"/>
    </location>
</feature>
<reference evidence="3 4" key="1">
    <citation type="submission" date="2015-12" db="EMBL/GenBank/DDBJ databases">
        <title>Streptococcus penaeicida sp. nov.</title>
        <authorList>
            <person name="Gomez-Gil B."/>
            <person name="Morales-Covarrubias M."/>
        </authorList>
    </citation>
    <scope>NUCLEOTIDE SEQUENCE [LARGE SCALE GENOMIC DNA]</scope>
    <source>
        <strain evidence="3 4">CAIM 1838</strain>
    </source>
</reference>
<keyword evidence="4" id="KW-1185">Reference proteome</keyword>
<dbReference type="NCBIfam" id="NF041014">
    <property type="entry name" value="pilin_ComGG_2"/>
    <property type="match status" value="1"/>
</dbReference>
<evidence type="ECO:0000256" key="2">
    <source>
        <dbReference type="SAM" id="Phobius"/>
    </source>
</evidence>
<proteinExistence type="predicted"/>
<dbReference type="RefSeq" id="WP_102777908.1">
    <property type="nucleotide sequence ID" value="NZ_CBCSGP010000004.1"/>
</dbReference>
<keyword evidence="2" id="KW-1133">Transmembrane helix</keyword>
<dbReference type="OrthoDB" id="2237524at2"/>
<evidence type="ECO:0000313" key="3">
    <source>
        <dbReference type="EMBL" id="PND47208.1"/>
    </source>
</evidence>
<keyword evidence="2" id="KW-0472">Membrane</keyword>
<accession>A0A2N8LAL7</accession>
<feature type="transmembrane region" description="Helical" evidence="2">
    <location>
        <begin position="12"/>
        <end position="30"/>
    </location>
</feature>
<comment type="caution">
    <text evidence="3">The sequence shown here is derived from an EMBL/GenBank/DDBJ whole genome shotgun (WGS) entry which is preliminary data.</text>
</comment>
<evidence type="ECO:0000256" key="1">
    <source>
        <dbReference type="SAM" id="MobiDB-lite"/>
    </source>
</evidence>